<keyword evidence="8" id="KW-1185">Reference proteome</keyword>
<feature type="transmembrane region" description="Helical" evidence="5">
    <location>
        <begin position="372"/>
        <end position="390"/>
    </location>
</feature>
<evidence type="ECO:0000259" key="6">
    <source>
        <dbReference type="Pfam" id="PF00324"/>
    </source>
</evidence>
<feature type="domain" description="Amino acid permease/ SLC12A" evidence="6">
    <location>
        <begin position="48"/>
        <end position="505"/>
    </location>
</feature>
<keyword evidence="4 5" id="KW-0472">Membrane</keyword>
<protein>
    <recommendedName>
        <fullName evidence="6">Amino acid permease/ SLC12A domain-containing protein</fullName>
    </recommendedName>
</protein>
<evidence type="ECO:0000256" key="5">
    <source>
        <dbReference type="SAM" id="Phobius"/>
    </source>
</evidence>
<dbReference type="PANTHER" id="PTHR43341:SF4">
    <property type="entry name" value="ARGININE PERMEASE CAN1-RELATED"/>
    <property type="match status" value="1"/>
</dbReference>
<feature type="transmembrane region" description="Helical" evidence="5">
    <location>
        <begin position="449"/>
        <end position="467"/>
    </location>
</feature>
<feature type="transmembrane region" description="Helical" evidence="5">
    <location>
        <begin position="129"/>
        <end position="151"/>
    </location>
</feature>
<accession>A0A6A6BIJ2</accession>
<feature type="transmembrane region" description="Helical" evidence="5">
    <location>
        <begin position="188"/>
        <end position="209"/>
    </location>
</feature>
<evidence type="ECO:0000256" key="3">
    <source>
        <dbReference type="ARBA" id="ARBA00022989"/>
    </source>
</evidence>
<reference evidence="7" key="1">
    <citation type="journal article" date="2020" name="Stud. Mycol.">
        <title>101 Dothideomycetes genomes: a test case for predicting lifestyles and emergence of pathogens.</title>
        <authorList>
            <person name="Haridas S."/>
            <person name="Albert R."/>
            <person name="Binder M."/>
            <person name="Bloem J."/>
            <person name="Labutti K."/>
            <person name="Salamov A."/>
            <person name="Andreopoulos B."/>
            <person name="Baker S."/>
            <person name="Barry K."/>
            <person name="Bills G."/>
            <person name="Bluhm B."/>
            <person name="Cannon C."/>
            <person name="Castanera R."/>
            <person name="Culley D."/>
            <person name="Daum C."/>
            <person name="Ezra D."/>
            <person name="Gonzalez J."/>
            <person name="Henrissat B."/>
            <person name="Kuo A."/>
            <person name="Liang C."/>
            <person name="Lipzen A."/>
            <person name="Lutzoni F."/>
            <person name="Magnuson J."/>
            <person name="Mondo S."/>
            <person name="Nolan M."/>
            <person name="Ohm R."/>
            <person name="Pangilinan J."/>
            <person name="Park H.-J."/>
            <person name="Ramirez L."/>
            <person name="Alfaro M."/>
            <person name="Sun H."/>
            <person name="Tritt A."/>
            <person name="Yoshinaga Y."/>
            <person name="Zwiers L.-H."/>
            <person name="Turgeon B."/>
            <person name="Goodwin S."/>
            <person name="Spatafora J."/>
            <person name="Crous P."/>
            <person name="Grigoriev I."/>
        </authorList>
    </citation>
    <scope>NUCLEOTIDE SEQUENCE</scope>
    <source>
        <strain evidence="7">CBS 121167</strain>
    </source>
</reference>
<name>A0A6A6BIJ2_9PEZI</name>
<dbReference type="GO" id="GO:0015171">
    <property type="term" value="F:amino acid transmembrane transporter activity"/>
    <property type="evidence" value="ECO:0007669"/>
    <property type="project" value="TreeGrafter"/>
</dbReference>
<organism evidence="7 8">
    <name type="scientific">Aplosporella prunicola CBS 121167</name>
    <dbReference type="NCBI Taxonomy" id="1176127"/>
    <lineage>
        <taxon>Eukaryota</taxon>
        <taxon>Fungi</taxon>
        <taxon>Dikarya</taxon>
        <taxon>Ascomycota</taxon>
        <taxon>Pezizomycotina</taxon>
        <taxon>Dothideomycetes</taxon>
        <taxon>Dothideomycetes incertae sedis</taxon>
        <taxon>Botryosphaeriales</taxon>
        <taxon>Aplosporellaceae</taxon>
        <taxon>Aplosporella</taxon>
    </lineage>
</organism>
<keyword evidence="2 5" id="KW-0812">Transmembrane</keyword>
<dbReference type="Pfam" id="PF00324">
    <property type="entry name" value="AA_permease"/>
    <property type="match status" value="1"/>
</dbReference>
<proteinExistence type="predicted"/>
<dbReference type="GeneID" id="54303587"/>
<evidence type="ECO:0000256" key="4">
    <source>
        <dbReference type="ARBA" id="ARBA00023136"/>
    </source>
</evidence>
<feature type="transmembrane region" description="Helical" evidence="5">
    <location>
        <begin position="78"/>
        <end position="96"/>
    </location>
</feature>
<sequence length="546" mass="60309">MSSAYDYEKKKDLENDLAPTTSIQQAHAEVINDDEHGQFHRSFTPRQIHVISLGSNIGSGIFIGLGQSLSSGGPGNMIIAYILVCTCVWAVLQTLSEMTIAFPTSGNYIDYAGRWVDPSLAFGAGLAEWIGWTAIVASEAAFFNILIQYWAEYSLHEAVPLTIFLVVMVAIFIMPNTVFAWFEYFTSILKITLLLFIIILGIVLCCGAGPKGMVHDGAYWKDLPVFKNGFSGFAECALLAVWAVGDQVFIGIMGGEAESPRYSMAHATKLVPFRVNFVFLSTVLLVTFLIPSSDDRLLGGSGVTASPFIIAAKDAGVPQVSHILNAGMMVSIMGNGAEAVYIASRVLRTMAHQKVIPEYMAQVDSQGRPRRALIFTTAIAIALTYANLSASGSETLTWLIAITSSAYFINWMIIAYTSWRFRASIKAQNDGLFSEPYAWKSTWWPLAPAWLMTVCMLLLVCCFVRAIKPPGSPTTVENFFQYMLGILIIVVFTAAYKLIYRNPSPKPKTADNETGRRPLGIDELTHLDEYYKIPKYRRALGYLQLW</sequence>
<dbReference type="InterPro" id="IPR050524">
    <property type="entry name" value="APC_YAT"/>
</dbReference>
<feature type="transmembrane region" description="Helical" evidence="5">
    <location>
        <begin position="396"/>
        <end position="416"/>
    </location>
</feature>
<keyword evidence="3 5" id="KW-1133">Transmembrane helix</keyword>
<dbReference type="Proteomes" id="UP000799438">
    <property type="component" value="Unassembled WGS sequence"/>
</dbReference>
<dbReference type="PIRSF" id="PIRSF006060">
    <property type="entry name" value="AA_transporter"/>
    <property type="match status" value="1"/>
</dbReference>
<evidence type="ECO:0000256" key="2">
    <source>
        <dbReference type="ARBA" id="ARBA00022692"/>
    </source>
</evidence>
<dbReference type="RefSeq" id="XP_033399672.1">
    <property type="nucleotide sequence ID" value="XM_033546081.1"/>
</dbReference>
<dbReference type="PANTHER" id="PTHR43341">
    <property type="entry name" value="AMINO ACID PERMEASE"/>
    <property type="match status" value="1"/>
</dbReference>
<feature type="transmembrane region" description="Helical" evidence="5">
    <location>
        <begin position="230"/>
        <end position="253"/>
    </location>
</feature>
<evidence type="ECO:0000313" key="8">
    <source>
        <dbReference type="Proteomes" id="UP000799438"/>
    </source>
</evidence>
<dbReference type="InterPro" id="IPR004841">
    <property type="entry name" value="AA-permease/SLC12A_dom"/>
</dbReference>
<gene>
    <name evidence="7" type="ORF">K452DRAFT_356932</name>
</gene>
<dbReference type="GO" id="GO:0016020">
    <property type="term" value="C:membrane"/>
    <property type="evidence" value="ECO:0007669"/>
    <property type="project" value="UniProtKB-SubCell"/>
</dbReference>
<feature type="transmembrane region" description="Helical" evidence="5">
    <location>
        <begin position="48"/>
        <end position="66"/>
    </location>
</feature>
<dbReference type="OrthoDB" id="3900342at2759"/>
<dbReference type="AlphaFoldDB" id="A0A6A6BIJ2"/>
<evidence type="ECO:0000256" key="1">
    <source>
        <dbReference type="ARBA" id="ARBA00004141"/>
    </source>
</evidence>
<feature type="transmembrane region" description="Helical" evidence="5">
    <location>
        <begin position="479"/>
        <end position="499"/>
    </location>
</feature>
<dbReference type="Gene3D" id="1.20.1740.10">
    <property type="entry name" value="Amino acid/polyamine transporter I"/>
    <property type="match status" value="1"/>
</dbReference>
<feature type="transmembrane region" description="Helical" evidence="5">
    <location>
        <begin position="158"/>
        <end position="182"/>
    </location>
</feature>
<evidence type="ECO:0000313" key="7">
    <source>
        <dbReference type="EMBL" id="KAF2143960.1"/>
    </source>
</evidence>
<comment type="subcellular location">
    <subcellularLocation>
        <location evidence="1">Membrane</location>
        <topology evidence="1">Multi-pass membrane protein</topology>
    </subcellularLocation>
</comment>
<feature type="transmembrane region" description="Helical" evidence="5">
    <location>
        <begin position="273"/>
        <end position="290"/>
    </location>
</feature>
<dbReference type="EMBL" id="ML995480">
    <property type="protein sequence ID" value="KAF2143960.1"/>
    <property type="molecule type" value="Genomic_DNA"/>
</dbReference>